<evidence type="ECO:0000256" key="2">
    <source>
        <dbReference type="SAM" id="MobiDB-lite"/>
    </source>
</evidence>
<name>A0ABP9GKP6_9ACTN</name>
<dbReference type="Proteomes" id="UP001499993">
    <property type="component" value="Unassembled WGS sequence"/>
</dbReference>
<dbReference type="EMBL" id="BAABIK010000018">
    <property type="protein sequence ID" value="GAA4946715.1"/>
    <property type="molecule type" value="Genomic_DNA"/>
</dbReference>
<proteinExistence type="predicted"/>
<keyword evidence="3" id="KW-0472">Membrane</keyword>
<organism evidence="4 5">
    <name type="scientific">Streptomonospora halophila</name>
    <dbReference type="NCBI Taxonomy" id="427369"/>
    <lineage>
        <taxon>Bacteria</taxon>
        <taxon>Bacillati</taxon>
        <taxon>Actinomycetota</taxon>
        <taxon>Actinomycetes</taxon>
        <taxon>Streptosporangiales</taxon>
        <taxon>Nocardiopsidaceae</taxon>
        <taxon>Streptomonospora</taxon>
    </lineage>
</organism>
<feature type="compositionally biased region" description="Low complexity" evidence="2">
    <location>
        <begin position="68"/>
        <end position="81"/>
    </location>
</feature>
<evidence type="ECO:0008006" key="6">
    <source>
        <dbReference type="Google" id="ProtNLM"/>
    </source>
</evidence>
<dbReference type="InterPro" id="IPR029050">
    <property type="entry name" value="Immunoprotect_excell_Ig-like"/>
</dbReference>
<evidence type="ECO:0000256" key="3">
    <source>
        <dbReference type="SAM" id="Phobius"/>
    </source>
</evidence>
<keyword evidence="1" id="KW-0732">Signal</keyword>
<feature type="transmembrane region" description="Helical" evidence="3">
    <location>
        <begin position="22"/>
        <end position="44"/>
    </location>
</feature>
<dbReference type="RefSeq" id="WP_345557238.1">
    <property type="nucleotide sequence ID" value="NZ_BAABIK010000018.1"/>
</dbReference>
<evidence type="ECO:0000313" key="5">
    <source>
        <dbReference type="Proteomes" id="UP001499993"/>
    </source>
</evidence>
<protein>
    <recommendedName>
        <fullName evidence="6">DUF4352 domain-containing protein</fullName>
    </recommendedName>
</protein>
<gene>
    <name evidence="4" type="ORF">GCM10023224_32760</name>
</gene>
<dbReference type="Gene3D" id="2.60.40.1240">
    <property type="match status" value="1"/>
</dbReference>
<feature type="region of interest" description="Disordered" evidence="2">
    <location>
        <begin position="63"/>
        <end position="94"/>
    </location>
</feature>
<keyword evidence="3" id="KW-1133">Transmembrane helix</keyword>
<keyword evidence="5" id="KW-1185">Reference proteome</keyword>
<comment type="caution">
    <text evidence="4">The sequence shown here is derived from an EMBL/GenBank/DDBJ whole genome shotgun (WGS) entry which is preliminary data.</text>
</comment>
<evidence type="ECO:0000313" key="4">
    <source>
        <dbReference type="EMBL" id="GAA4946715.1"/>
    </source>
</evidence>
<evidence type="ECO:0000256" key="1">
    <source>
        <dbReference type="ARBA" id="ARBA00022729"/>
    </source>
</evidence>
<accession>A0ABP9GKP6</accession>
<keyword evidence="3" id="KW-0812">Transmembrane</keyword>
<sequence length="211" mass="22095">MAAPDAPQQSAVPSSPRARPRWIIPAIAVVAAFVIGCGTGWLSYQRYLTAGFEQAAQNLQQDLGQGAGAAPEQEQAGEAEPAGPPDPTSPSDGLFEYTITGIEAADSYNDQDCMGTYQPADGARFLVMDIEAENVGKSASMPAVDPGEVRGYSADGRSFETHTEICTFADEINPGTSTGYDVVFEVPADVAFAVIELASYEAPEVAVVEAP</sequence>
<reference evidence="5" key="1">
    <citation type="journal article" date="2019" name="Int. J. Syst. Evol. Microbiol.">
        <title>The Global Catalogue of Microorganisms (GCM) 10K type strain sequencing project: providing services to taxonomists for standard genome sequencing and annotation.</title>
        <authorList>
            <consortium name="The Broad Institute Genomics Platform"/>
            <consortium name="The Broad Institute Genome Sequencing Center for Infectious Disease"/>
            <person name="Wu L."/>
            <person name="Ma J."/>
        </authorList>
    </citation>
    <scope>NUCLEOTIDE SEQUENCE [LARGE SCALE GENOMIC DNA]</scope>
    <source>
        <strain evidence="5">JCM 18123</strain>
    </source>
</reference>